<protein>
    <submittedName>
        <fullName evidence="2">Uncharacterized protein</fullName>
    </submittedName>
</protein>
<reference evidence="2" key="1">
    <citation type="journal article" date="2021" name="Proc. Natl. Acad. Sci. U.S.A.">
        <title>A Catalog of Tens of Thousands of Viruses from Human Metagenomes Reveals Hidden Associations with Chronic Diseases.</title>
        <authorList>
            <person name="Tisza M.J."/>
            <person name="Buck C.B."/>
        </authorList>
    </citation>
    <scope>NUCLEOTIDE SEQUENCE</scope>
    <source>
        <strain evidence="2">CtkfY9</strain>
    </source>
</reference>
<evidence type="ECO:0000256" key="1">
    <source>
        <dbReference type="SAM" id="MobiDB-lite"/>
    </source>
</evidence>
<proteinExistence type="predicted"/>
<accession>A0A8S5LD88</accession>
<sequence>MITPSTKPTQTILSHPLLPRARAYKAQQGRQQLE</sequence>
<name>A0A8S5LD88_9CAUD</name>
<feature type="compositionally biased region" description="Polar residues" evidence="1">
    <location>
        <begin position="1"/>
        <end position="13"/>
    </location>
</feature>
<dbReference type="EMBL" id="BK014688">
    <property type="protein sequence ID" value="DAD67865.1"/>
    <property type="molecule type" value="Genomic_DNA"/>
</dbReference>
<evidence type="ECO:0000313" key="2">
    <source>
        <dbReference type="EMBL" id="DAD67865.1"/>
    </source>
</evidence>
<feature type="region of interest" description="Disordered" evidence="1">
    <location>
        <begin position="1"/>
        <end position="34"/>
    </location>
</feature>
<organism evidence="2">
    <name type="scientific">Siphoviridae sp. ctkfY9</name>
    <dbReference type="NCBI Taxonomy" id="2823597"/>
    <lineage>
        <taxon>Viruses</taxon>
        <taxon>Duplodnaviria</taxon>
        <taxon>Heunggongvirae</taxon>
        <taxon>Uroviricota</taxon>
        <taxon>Caudoviricetes</taxon>
    </lineage>
</organism>